<reference evidence="2 3" key="1">
    <citation type="journal article" date="2023" name="bioRxiv">
        <title>Conserved and derived expression patterns and positive selection on dental genes reveal complex evolutionary context of ever-growing rodent molars.</title>
        <authorList>
            <person name="Calamari Z.T."/>
            <person name="Song A."/>
            <person name="Cohen E."/>
            <person name="Akter M."/>
            <person name="Roy R.D."/>
            <person name="Hallikas O."/>
            <person name="Christensen M.M."/>
            <person name="Li P."/>
            <person name="Marangoni P."/>
            <person name="Jernvall J."/>
            <person name="Klein O.D."/>
        </authorList>
    </citation>
    <scope>NUCLEOTIDE SEQUENCE [LARGE SCALE GENOMIC DNA]</scope>
    <source>
        <strain evidence="2">V071</strain>
    </source>
</reference>
<name>A0AAW0I2F0_MYOGA</name>
<dbReference type="AlphaFoldDB" id="A0AAW0I2F0"/>
<sequence>MSRRPAECIEQLPHKTFPPPFGILECEAKHIKEELAHPYIFCPLVDFLSREHIEKACLKTKAELEPGRGGVRGAGPGRELLRVRPERTRGASARRLAGTLRRRRRCGGRGEVHERSEGGAESGCCPVRRLLESPGGGERRARQARGGGPSGAGEQPGACSFVCSLARALRGCSRAGRLQQVGSVAGTPWRRRWPGSSSEVCAFFLILEKNAGPEARYPESIASVGRISIETKPD</sequence>
<feature type="compositionally biased region" description="Low complexity" evidence="1">
    <location>
        <begin position="90"/>
        <end position="99"/>
    </location>
</feature>
<gene>
    <name evidence="2" type="ORF">U0070_011796</name>
</gene>
<dbReference type="EMBL" id="JBBHLL010000232">
    <property type="protein sequence ID" value="KAK7808721.1"/>
    <property type="molecule type" value="Genomic_DNA"/>
</dbReference>
<accession>A0AAW0I2F0</accession>
<feature type="compositionally biased region" description="Gly residues" evidence="1">
    <location>
        <begin position="67"/>
        <end position="76"/>
    </location>
</feature>
<proteinExistence type="predicted"/>
<feature type="compositionally biased region" description="Basic and acidic residues" evidence="1">
    <location>
        <begin position="108"/>
        <end position="118"/>
    </location>
</feature>
<protein>
    <submittedName>
        <fullName evidence="2">Uncharacterized protein</fullName>
    </submittedName>
</protein>
<evidence type="ECO:0000256" key="1">
    <source>
        <dbReference type="SAM" id="MobiDB-lite"/>
    </source>
</evidence>
<organism evidence="2 3">
    <name type="scientific">Myodes glareolus</name>
    <name type="common">Bank vole</name>
    <name type="synonym">Clethrionomys glareolus</name>
    <dbReference type="NCBI Taxonomy" id="447135"/>
    <lineage>
        <taxon>Eukaryota</taxon>
        <taxon>Metazoa</taxon>
        <taxon>Chordata</taxon>
        <taxon>Craniata</taxon>
        <taxon>Vertebrata</taxon>
        <taxon>Euteleostomi</taxon>
        <taxon>Mammalia</taxon>
        <taxon>Eutheria</taxon>
        <taxon>Euarchontoglires</taxon>
        <taxon>Glires</taxon>
        <taxon>Rodentia</taxon>
        <taxon>Myomorpha</taxon>
        <taxon>Muroidea</taxon>
        <taxon>Cricetidae</taxon>
        <taxon>Arvicolinae</taxon>
        <taxon>Myodes</taxon>
    </lineage>
</organism>
<evidence type="ECO:0000313" key="3">
    <source>
        <dbReference type="Proteomes" id="UP001488838"/>
    </source>
</evidence>
<comment type="caution">
    <text evidence="2">The sequence shown here is derived from an EMBL/GenBank/DDBJ whole genome shotgun (WGS) entry which is preliminary data.</text>
</comment>
<feature type="region of interest" description="Disordered" evidence="1">
    <location>
        <begin position="65"/>
        <end position="155"/>
    </location>
</feature>
<keyword evidence="3" id="KW-1185">Reference proteome</keyword>
<dbReference type="Proteomes" id="UP001488838">
    <property type="component" value="Unassembled WGS sequence"/>
</dbReference>
<evidence type="ECO:0000313" key="2">
    <source>
        <dbReference type="EMBL" id="KAK7808721.1"/>
    </source>
</evidence>
<feature type="compositionally biased region" description="Basic and acidic residues" evidence="1">
    <location>
        <begin position="79"/>
        <end position="89"/>
    </location>
</feature>